<dbReference type="InterPro" id="IPR050131">
    <property type="entry name" value="Peptidase_S8_subtilisin-like"/>
</dbReference>
<dbReference type="PANTHER" id="PTHR43806">
    <property type="entry name" value="PEPTIDASE S8"/>
    <property type="match status" value="1"/>
</dbReference>
<dbReference type="Proteomes" id="UP000094527">
    <property type="component" value="Unassembled WGS sequence"/>
</dbReference>
<dbReference type="InterPro" id="IPR036852">
    <property type="entry name" value="Peptidase_S8/S53_dom_sf"/>
</dbReference>
<keyword evidence="2" id="KW-0645">Protease</keyword>
<feature type="domain" description="Peptidase S8/S53" evidence="5">
    <location>
        <begin position="70"/>
        <end position="204"/>
    </location>
</feature>
<accession>A0A1D2MGR7</accession>
<dbReference type="GO" id="GO:0006508">
    <property type="term" value="P:proteolysis"/>
    <property type="evidence" value="ECO:0007669"/>
    <property type="project" value="UniProtKB-KW"/>
</dbReference>
<keyword evidence="3" id="KW-0378">Hydrolase</keyword>
<sequence length="220" mass="23511">MGNRNCLDPVNGTMESTEILQPDCEQAAPTCRSVSYWAWGVAGDTLGSEIVCADDSWSMGWQILFTMLLAIGASRAANIIPIFAIGNSGSSCLSVNAPGDYENVIGVGAVEYSDEIASFSSRGPTLDGRLKPEVSAPGDDIRSSCYETTTNTGAVAILLAKNKDLTFDEVKNLLQDNADQYFHLPETCSSDNSTFWPNNVYGHGRINVKRALTALIGGSQ</sequence>
<keyword evidence="3" id="KW-0720">Serine protease</keyword>
<dbReference type="InterPro" id="IPR000209">
    <property type="entry name" value="Peptidase_S8/S53_dom"/>
</dbReference>
<evidence type="ECO:0000256" key="3">
    <source>
        <dbReference type="ARBA" id="ARBA00022825"/>
    </source>
</evidence>
<comment type="caution">
    <text evidence="6">The sequence shown here is derived from an EMBL/GenBank/DDBJ whole genome shotgun (WGS) entry which is preliminary data.</text>
</comment>
<evidence type="ECO:0000259" key="5">
    <source>
        <dbReference type="Pfam" id="PF00082"/>
    </source>
</evidence>
<evidence type="ECO:0000313" key="7">
    <source>
        <dbReference type="Proteomes" id="UP000094527"/>
    </source>
</evidence>
<evidence type="ECO:0000256" key="1">
    <source>
        <dbReference type="ARBA" id="ARBA00011073"/>
    </source>
</evidence>
<name>A0A1D2MGR7_ORCCI</name>
<comment type="caution">
    <text evidence="4">Lacks conserved residue(s) required for the propagation of feature annotation.</text>
</comment>
<dbReference type="PROSITE" id="PS51892">
    <property type="entry name" value="SUBTILASE"/>
    <property type="match status" value="1"/>
</dbReference>
<dbReference type="OrthoDB" id="7775224at2759"/>
<dbReference type="STRING" id="48709.A0A1D2MGR7"/>
<reference evidence="6 7" key="1">
    <citation type="journal article" date="2016" name="Genome Biol. Evol.">
        <title>Gene Family Evolution Reflects Adaptation to Soil Environmental Stressors in the Genome of the Collembolan Orchesella cincta.</title>
        <authorList>
            <person name="Faddeeva-Vakhrusheva A."/>
            <person name="Derks M.F."/>
            <person name="Anvar S.Y."/>
            <person name="Agamennone V."/>
            <person name="Suring W."/>
            <person name="Smit S."/>
            <person name="van Straalen N.M."/>
            <person name="Roelofs D."/>
        </authorList>
    </citation>
    <scope>NUCLEOTIDE SEQUENCE [LARGE SCALE GENOMIC DNA]</scope>
    <source>
        <tissue evidence="6">Mixed pool</tissue>
    </source>
</reference>
<comment type="similarity">
    <text evidence="1 4">Belongs to the peptidase S8 family.</text>
</comment>
<dbReference type="PANTHER" id="PTHR43806:SF67">
    <property type="entry name" value="EGF-LIKE DOMAIN-CONTAINING PROTEIN"/>
    <property type="match status" value="1"/>
</dbReference>
<dbReference type="SUPFAM" id="SSF52743">
    <property type="entry name" value="Subtilisin-like"/>
    <property type="match status" value="1"/>
</dbReference>
<evidence type="ECO:0000256" key="2">
    <source>
        <dbReference type="ARBA" id="ARBA00022670"/>
    </source>
</evidence>
<keyword evidence="7" id="KW-1185">Reference proteome</keyword>
<evidence type="ECO:0000256" key="4">
    <source>
        <dbReference type="PROSITE-ProRule" id="PRU01240"/>
    </source>
</evidence>
<proteinExistence type="inferred from homology"/>
<evidence type="ECO:0000313" key="6">
    <source>
        <dbReference type="EMBL" id="ODM92064.1"/>
    </source>
</evidence>
<dbReference type="EMBL" id="LJIJ01001338">
    <property type="protein sequence ID" value="ODM92064.1"/>
    <property type="molecule type" value="Genomic_DNA"/>
</dbReference>
<dbReference type="Gene3D" id="3.40.50.200">
    <property type="entry name" value="Peptidase S8/S53 domain"/>
    <property type="match status" value="1"/>
</dbReference>
<gene>
    <name evidence="6" type="ORF">Ocin01_14613</name>
</gene>
<dbReference type="AlphaFoldDB" id="A0A1D2MGR7"/>
<dbReference type="Pfam" id="PF00082">
    <property type="entry name" value="Peptidase_S8"/>
    <property type="match status" value="1"/>
</dbReference>
<dbReference type="GO" id="GO:0004252">
    <property type="term" value="F:serine-type endopeptidase activity"/>
    <property type="evidence" value="ECO:0007669"/>
    <property type="project" value="InterPro"/>
</dbReference>
<organism evidence="6 7">
    <name type="scientific">Orchesella cincta</name>
    <name type="common">Springtail</name>
    <name type="synonym">Podura cincta</name>
    <dbReference type="NCBI Taxonomy" id="48709"/>
    <lineage>
        <taxon>Eukaryota</taxon>
        <taxon>Metazoa</taxon>
        <taxon>Ecdysozoa</taxon>
        <taxon>Arthropoda</taxon>
        <taxon>Hexapoda</taxon>
        <taxon>Collembola</taxon>
        <taxon>Entomobryomorpha</taxon>
        <taxon>Entomobryoidea</taxon>
        <taxon>Orchesellidae</taxon>
        <taxon>Orchesellinae</taxon>
        <taxon>Orchesella</taxon>
    </lineage>
</organism>
<protein>
    <submittedName>
        <fullName evidence="6">Bacillopeptidase F</fullName>
    </submittedName>
</protein>